<sequence>MTHYLNGFVPDVECTTCNGNGEVVGVNPNRRSRFVGMDDLSPDDFTVECADCAGHGWRPMTQDEMDDAAADAFSDMCEGEPPVSMDEMHQRAHREKLESRA</sequence>
<evidence type="ECO:0000256" key="1">
    <source>
        <dbReference type="SAM" id="MobiDB-lite"/>
    </source>
</evidence>
<feature type="compositionally biased region" description="Basic and acidic residues" evidence="1">
    <location>
        <begin position="86"/>
        <end position="101"/>
    </location>
</feature>
<proteinExistence type="predicted"/>
<protein>
    <submittedName>
        <fullName evidence="2">Uncharacterized protein</fullName>
    </submittedName>
</protein>
<evidence type="ECO:0000313" key="3">
    <source>
        <dbReference type="Proteomes" id="UP000077262"/>
    </source>
</evidence>
<dbReference type="RefSeq" id="WP_017499711.1">
    <property type="nucleotide sequence ID" value="NZ_LSTR01000049.1"/>
</dbReference>
<reference evidence="2 3" key="1">
    <citation type="submission" date="2016-02" db="EMBL/GenBank/DDBJ databases">
        <authorList>
            <person name="Wen L."/>
            <person name="He K."/>
            <person name="Yang H."/>
        </authorList>
    </citation>
    <scope>NUCLEOTIDE SEQUENCE [LARGE SCALE GENOMIC DNA]</scope>
    <source>
        <strain evidence="2 3">CD09_2</strain>
    </source>
</reference>
<gene>
    <name evidence="2" type="ORF">AX777_21355</name>
</gene>
<feature type="region of interest" description="Disordered" evidence="1">
    <location>
        <begin position="80"/>
        <end position="101"/>
    </location>
</feature>
<evidence type="ECO:0000313" key="2">
    <source>
        <dbReference type="EMBL" id="OAH41861.1"/>
    </source>
</evidence>
<dbReference type="EMBL" id="LSTR01000049">
    <property type="protein sequence ID" value="OAH41861.1"/>
    <property type="molecule type" value="Genomic_DNA"/>
</dbReference>
<organism evidence="2 3">
    <name type="scientific">Sphingobium yanoikuyae</name>
    <name type="common">Sphingomonas yanoikuyae</name>
    <dbReference type="NCBI Taxonomy" id="13690"/>
    <lineage>
        <taxon>Bacteria</taxon>
        <taxon>Pseudomonadati</taxon>
        <taxon>Pseudomonadota</taxon>
        <taxon>Alphaproteobacteria</taxon>
        <taxon>Sphingomonadales</taxon>
        <taxon>Sphingomonadaceae</taxon>
        <taxon>Sphingobium</taxon>
    </lineage>
</organism>
<name>A0A177JNB8_SPHYA</name>
<dbReference type="OrthoDB" id="7478669at2"/>
<dbReference type="AlphaFoldDB" id="A0A177JNB8"/>
<comment type="caution">
    <text evidence="2">The sequence shown here is derived from an EMBL/GenBank/DDBJ whole genome shotgun (WGS) entry which is preliminary data.</text>
</comment>
<dbReference type="Proteomes" id="UP000077262">
    <property type="component" value="Unassembled WGS sequence"/>
</dbReference>
<accession>A0A177JNB8</accession>